<evidence type="ECO:0000313" key="2">
    <source>
        <dbReference type="Proteomes" id="UP001235513"/>
    </source>
</evidence>
<dbReference type="EMBL" id="JAUSRL010000001">
    <property type="protein sequence ID" value="MDP9958658.1"/>
    <property type="molecule type" value="Genomic_DNA"/>
</dbReference>
<comment type="caution">
    <text evidence="1">The sequence shown here is derived from an EMBL/GenBank/DDBJ whole genome shotgun (WGS) entry which is preliminary data.</text>
</comment>
<name>A0ABT9SGW2_9FLAO</name>
<accession>A0ABT9SGW2</accession>
<sequence length="89" mass="10686">MIEKKLEKELELFLKSHNRSYLENSIEYSSLRQMKRRDGTYRKLHVVNFMVSISEQSYDGNGLYFATFDEKKYHLVEIVGPQSYEKIEE</sequence>
<gene>
    <name evidence="1" type="ORF">J2T04_000525</name>
</gene>
<protein>
    <submittedName>
        <fullName evidence="1">Uncharacterized protein</fullName>
    </submittedName>
</protein>
<dbReference type="RefSeq" id="WP_306840867.1">
    <property type="nucleotide sequence ID" value="NZ_JAUSRL010000001.1"/>
</dbReference>
<keyword evidence="2" id="KW-1185">Reference proteome</keyword>
<reference evidence="1 2" key="1">
    <citation type="submission" date="2023-07" db="EMBL/GenBank/DDBJ databases">
        <title>Sorghum-associated microbial communities from plants grown in Nebraska, USA.</title>
        <authorList>
            <person name="Schachtman D."/>
        </authorList>
    </citation>
    <scope>NUCLEOTIDE SEQUENCE [LARGE SCALE GENOMIC DNA]</scope>
    <source>
        <strain evidence="1 2">CC351</strain>
    </source>
</reference>
<dbReference type="Proteomes" id="UP001235513">
    <property type="component" value="Unassembled WGS sequence"/>
</dbReference>
<evidence type="ECO:0000313" key="1">
    <source>
        <dbReference type="EMBL" id="MDP9958658.1"/>
    </source>
</evidence>
<organism evidence="1 2">
    <name type="scientific">Chryseobacterium lathyri</name>
    <dbReference type="NCBI Taxonomy" id="395933"/>
    <lineage>
        <taxon>Bacteria</taxon>
        <taxon>Pseudomonadati</taxon>
        <taxon>Bacteroidota</taxon>
        <taxon>Flavobacteriia</taxon>
        <taxon>Flavobacteriales</taxon>
        <taxon>Weeksellaceae</taxon>
        <taxon>Chryseobacterium group</taxon>
        <taxon>Chryseobacterium</taxon>
    </lineage>
</organism>
<proteinExistence type="predicted"/>